<organism evidence="2 3">
    <name type="scientific">Yarrowia lipolytica</name>
    <name type="common">Candida lipolytica</name>
    <dbReference type="NCBI Taxonomy" id="4952"/>
    <lineage>
        <taxon>Eukaryota</taxon>
        <taxon>Fungi</taxon>
        <taxon>Dikarya</taxon>
        <taxon>Ascomycota</taxon>
        <taxon>Saccharomycotina</taxon>
        <taxon>Dipodascomycetes</taxon>
        <taxon>Dipodascales</taxon>
        <taxon>Dipodascales incertae sedis</taxon>
        <taxon>Yarrowia</taxon>
    </lineage>
</organism>
<sequence length="159" mass="18078">MCVIKKLDVGSSSSLKVFVDALQWLPSTIIQHQYRFFPLSPYLLVATVLYILVIAISHTKSSYSNQVFHCQVVVDISRIRTRVLARIVLRYPVIWNCSNSYSPSCHKRLFETFTSHPTQNSTKLQLLGLRCLSGSSWGLYEGIPQVDYHSGFRGRKGPL</sequence>
<dbReference type="RefSeq" id="XP_068137983.1">
    <property type="nucleotide sequence ID" value="XM_068281882.1"/>
</dbReference>
<proteinExistence type="predicted"/>
<dbReference type="Proteomes" id="UP000182444">
    <property type="component" value="Chromosome 1A"/>
</dbReference>
<name>A0A1D8N5I4_YARLL</name>
<evidence type="ECO:0000256" key="1">
    <source>
        <dbReference type="SAM" id="Phobius"/>
    </source>
</evidence>
<keyword evidence="1" id="KW-0812">Transmembrane</keyword>
<accession>A0A1D8N5I4</accession>
<evidence type="ECO:0000313" key="3">
    <source>
        <dbReference type="Proteomes" id="UP000182444"/>
    </source>
</evidence>
<dbReference type="VEuPathDB" id="FungiDB:YALI1_A20839g"/>
<gene>
    <name evidence="2" type="ORF">YALI1_A20839g</name>
</gene>
<dbReference type="AlphaFoldDB" id="A0A1D8N5I4"/>
<keyword evidence="1" id="KW-0472">Membrane</keyword>
<keyword evidence="1" id="KW-1133">Transmembrane helix</keyword>
<reference evidence="2 3" key="1">
    <citation type="journal article" date="2016" name="PLoS ONE">
        <title>Sequence Assembly of Yarrowia lipolytica Strain W29/CLIB89 Shows Transposable Element Diversity.</title>
        <authorList>
            <person name="Magnan C."/>
            <person name="Yu J."/>
            <person name="Chang I."/>
            <person name="Jahn E."/>
            <person name="Kanomata Y."/>
            <person name="Wu J."/>
            <person name="Zeller M."/>
            <person name="Oakes M."/>
            <person name="Baldi P."/>
            <person name="Sandmeyer S."/>
        </authorList>
    </citation>
    <scope>NUCLEOTIDE SEQUENCE [LARGE SCALE GENOMIC DNA]</scope>
    <source>
        <strain evidence="3">CLIB89(W29)</strain>
    </source>
</reference>
<feature type="transmembrane region" description="Helical" evidence="1">
    <location>
        <begin position="36"/>
        <end position="56"/>
    </location>
</feature>
<evidence type="ECO:0000313" key="2">
    <source>
        <dbReference type="EMBL" id="AOW00900.1"/>
    </source>
</evidence>
<dbReference type="EMBL" id="CP017553">
    <property type="protein sequence ID" value="AOW00900.1"/>
    <property type="molecule type" value="Genomic_DNA"/>
</dbReference>
<protein>
    <submittedName>
        <fullName evidence="2">Uncharacterized protein</fullName>
    </submittedName>
</protein>
<dbReference type="GeneID" id="94582546"/>